<dbReference type="EMBL" id="DACXIC010000064">
    <property type="protein sequence ID" value="HAU4360104.1"/>
    <property type="molecule type" value="Genomic_DNA"/>
</dbReference>
<dbReference type="Proteomes" id="UP000673434">
    <property type="component" value="Unassembled WGS sequence"/>
</dbReference>
<dbReference type="GO" id="GO:0016020">
    <property type="term" value="C:membrane"/>
    <property type="evidence" value="ECO:0007669"/>
    <property type="project" value="InterPro"/>
</dbReference>
<evidence type="ECO:0000313" key="8">
    <source>
        <dbReference type="EMBL" id="EML7082985.1"/>
    </source>
</evidence>
<evidence type="ECO:0000256" key="5">
    <source>
        <dbReference type="ARBA" id="ARBA00023139"/>
    </source>
</evidence>
<dbReference type="GeneID" id="93287108"/>
<dbReference type="EMBL" id="DACSEO010000141">
    <property type="protein sequence ID" value="HAT1685031.1"/>
    <property type="molecule type" value="Genomic_DNA"/>
</dbReference>
<name>A0A168PH18_KLEOX</name>
<dbReference type="EMBL" id="ABNOCX020000006">
    <property type="protein sequence ID" value="EML7082985.1"/>
    <property type="molecule type" value="Genomic_DNA"/>
</dbReference>
<comment type="caution">
    <text evidence="10">The sequence shown here is derived from an EMBL/GenBank/DDBJ whole genome shotgun (WGS) entry which is preliminary data.</text>
</comment>
<keyword evidence="3 7" id="KW-0732">Signal</keyword>
<dbReference type="Proteomes" id="UP000856143">
    <property type="component" value="Unassembled WGS sequence"/>
</dbReference>
<evidence type="ECO:0000313" key="12">
    <source>
        <dbReference type="Proteomes" id="UP000673434"/>
    </source>
</evidence>
<gene>
    <name evidence="10" type="primary">ecnB</name>
    <name evidence="10" type="ORF">F6W21_27700</name>
    <name evidence="9" type="ORF">I8Y21_005860</name>
    <name evidence="11" type="ORF">J7S78_04705</name>
    <name evidence="8" type="ORF">RYF40_003464</name>
</gene>
<keyword evidence="4" id="KW-0472">Membrane</keyword>
<evidence type="ECO:0000256" key="2">
    <source>
        <dbReference type="ARBA" id="ARBA00022475"/>
    </source>
</evidence>
<evidence type="ECO:0000256" key="1">
    <source>
        <dbReference type="ARBA" id="ARBA00010296"/>
    </source>
</evidence>
<dbReference type="GO" id="GO:0009636">
    <property type="term" value="P:response to toxic substance"/>
    <property type="evidence" value="ECO:0007669"/>
    <property type="project" value="InterPro"/>
</dbReference>
<dbReference type="RefSeq" id="WP_004109200.1">
    <property type="nucleotide sequence ID" value="NZ_ABFNOZ020000003.1"/>
</dbReference>
<evidence type="ECO:0000313" key="10">
    <source>
        <dbReference type="EMBL" id="HAU4360104.1"/>
    </source>
</evidence>
<evidence type="ECO:0000256" key="6">
    <source>
        <dbReference type="ARBA" id="ARBA00023288"/>
    </source>
</evidence>
<keyword evidence="12" id="KW-1185">Reference proteome</keyword>
<feature type="signal peptide" evidence="7">
    <location>
        <begin position="1"/>
        <end position="20"/>
    </location>
</feature>
<keyword evidence="5" id="KW-0564">Palmitate</keyword>
<evidence type="ECO:0000256" key="4">
    <source>
        <dbReference type="ARBA" id="ARBA00023136"/>
    </source>
</evidence>
<reference evidence="11 12" key="3">
    <citation type="submission" date="2021-03" db="EMBL/GenBank/DDBJ databases">
        <authorList>
            <person name="Stanton E."/>
        </authorList>
    </citation>
    <scope>NUCLEOTIDE SEQUENCE [LARGE SCALE GENOMIC DNA]</scope>
    <source>
        <strain evidence="11 12">2020EL-00037</strain>
    </source>
</reference>
<dbReference type="OrthoDB" id="9181810at2"/>
<dbReference type="NCBIfam" id="NF007487">
    <property type="entry name" value="PRK10081.1"/>
    <property type="match status" value="1"/>
</dbReference>
<comment type="similarity">
    <text evidence="1">Belongs to the EcnA/EcnB lipoprotein family.</text>
</comment>
<organism evidence="10 13">
    <name type="scientific">Klebsiella oxytoca</name>
    <dbReference type="NCBI Taxonomy" id="571"/>
    <lineage>
        <taxon>Bacteria</taxon>
        <taxon>Pseudomonadati</taxon>
        <taxon>Pseudomonadota</taxon>
        <taxon>Gammaproteobacteria</taxon>
        <taxon>Enterobacterales</taxon>
        <taxon>Enterobacteriaceae</taxon>
        <taxon>Klebsiella/Raoultella group</taxon>
        <taxon>Klebsiella</taxon>
    </lineage>
</organism>
<sequence>MVKKAIAAVFTVLVLSSALTGCNTTRGVGQDISDGGDAISGAATKAQQ</sequence>
<proteinExistence type="inferred from homology"/>
<keyword evidence="2" id="KW-1003">Cell membrane</keyword>
<reference evidence="10" key="2">
    <citation type="submission" date="2019-09" db="EMBL/GenBank/DDBJ databases">
        <authorList>
            <consortium name="NCBI Pathogen Detection Project"/>
        </authorList>
    </citation>
    <scope>NUCLEOTIDE SEQUENCE</scope>
    <source>
        <strain evidence="10">AUSMDU00005748</strain>
        <strain evidence="9">R404</strain>
    </source>
</reference>
<dbReference type="Proteomes" id="UP000868497">
    <property type="component" value="Unassembled WGS sequence"/>
</dbReference>
<protein>
    <submittedName>
        <fullName evidence="10">Lipoprotein toxin entericidin B</fullName>
    </submittedName>
</protein>
<dbReference type="EMBL" id="JAGKON010000004">
    <property type="protein sequence ID" value="MBQ0599098.1"/>
    <property type="molecule type" value="Genomic_DNA"/>
</dbReference>
<feature type="chain" id="PRO_5014249902" evidence="7">
    <location>
        <begin position="21"/>
        <end position="48"/>
    </location>
</feature>
<evidence type="ECO:0000256" key="3">
    <source>
        <dbReference type="ARBA" id="ARBA00022729"/>
    </source>
</evidence>
<dbReference type="Pfam" id="PF08085">
    <property type="entry name" value="Entericidin"/>
    <property type="match status" value="1"/>
</dbReference>
<reference evidence="10" key="1">
    <citation type="journal article" date="2018" name="Genome Biol.">
        <title>SKESA: strategic k-mer extension for scrupulous assemblies.</title>
        <authorList>
            <person name="Souvorov A."/>
            <person name="Agarwala R."/>
            <person name="Lipman D.J."/>
        </authorList>
    </citation>
    <scope>NUCLEOTIDE SEQUENCE</scope>
    <source>
        <strain evidence="10">AUSMDU00005748</strain>
        <strain evidence="9">R404</strain>
    </source>
</reference>
<evidence type="ECO:0000313" key="13">
    <source>
        <dbReference type="Proteomes" id="UP000868497"/>
    </source>
</evidence>
<accession>A0A168PH18</accession>
<dbReference type="InterPro" id="IPR012556">
    <property type="entry name" value="Entericidin"/>
</dbReference>
<dbReference type="PROSITE" id="PS51257">
    <property type="entry name" value="PROKAR_LIPOPROTEIN"/>
    <property type="match status" value="1"/>
</dbReference>
<evidence type="ECO:0000313" key="11">
    <source>
        <dbReference type="EMBL" id="MBQ0599098.1"/>
    </source>
</evidence>
<reference evidence="8" key="4">
    <citation type="submission" date="2024-02" db="EMBL/GenBank/DDBJ databases">
        <authorList>
            <consortium name="Clinical and Environmental Microbiology Branch: Whole genome sequencing antimicrobial resistance pathogens in the healthcare setting"/>
        </authorList>
    </citation>
    <scope>NUCLEOTIDE SEQUENCE</scope>
    <source>
        <strain evidence="8">2023BB-00086</strain>
    </source>
</reference>
<evidence type="ECO:0000313" key="9">
    <source>
        <dbReference type="EMBL" id="HAT1685031.1"/>
    </source>
</evidence>
<keyword evidence="6 10" id="KW-0449">Lipoprotein</keyword>
<evidence type="ECO:0000256" key="7">
    <source>
        <dbReference type="SAM" id="SignalP"/>
    </source>
</evidence>
<dbReference type="AlphaFoldDB" id="A0A168PH18"/>